<dbReference type="SUPFAM" id="SSF53474">
    <property type="entry name" value="alpha/beta-Hydrolases"/>
    <property type="match status" value="1"/>
</dbReference>
<dbReference type="Gene3D" id="3.40.50.1820">
    <property type="entry name" value="alpha/beta hydrolase"/>
    <property type="match status" value="1"/>
</dbReference>
<evidence type="ECO:0000313" key="4">
    <source>
        <dbReference type="Proteomes" id="UP000319160"/>
    </source>
</evidence>
<evidence type="ECO:0000256" key="1">
    <source>
        <dbReference type="SAM" id="Phobius"/>
    </source>
</evidence>
<feature type="domain" description="AB hydrolase-1" evidence="2">
    <location>
        <begin position="97"/>
        <end position="379"/>
    </location>
</feature>
<dbReference type="STRING" id="2512241.A0A553ICU7"/>
<dbReference type="PANTHER" id="PTHR43433">
    <property type="entry name" value="HYDROLASE, ALPHA/BETA FOLD FAMILY PROTEIN"/>
    <property type="match status" value="1"/>
</dbReference>
<name>A0A553ICU7_9PEZI</name>
<dbReference type="PANTHER" id="PTHR43433:SF5">
    <property type="entry name" value="AB HYDROLASE-1 DOMAIN-CONTAINING PROTEIN"/>
    <property type="match status" value="1"/>
</dbReference>
<dbReference type="OrthoDB" id="408373at2759"/>
<dbReference type="InterPro" id="IPR029058">
    <property type="entry name" value="AB_hydrolase_fold"/>
</dbReference>
<sequence length="398" mass="43672">MSYLNASVGLKARQPVIISGLALVAAAWIGKSLASRLARGKKTLYEPSPGKTLIPALSKDEIQKLPYPPDALPGGRDVETPYGSIRVYEWGPEDGERVLFVHGLTTPVIGIGDLATEMVRKGYRVMMFDLFGRGYSDAPRDTTYDERLYMSQILLVLASSTTSWMEKPGFHLVGYSLGGALSVVFARYFPHHVRSLSLITPGGLVRRHHVGWWSWLYYDSGLLPEFLVRFLVRRRIRPTTGTVSKPIDGDGDVNGGVGFGGAAISKTRPHVTVSEVVAWQVDHHQGFVPAFLSTIRNAPIYAPQEHWNVLSRILETRRCGKRIYASDTEPPAGLEGGKILIVLGKDDGLVVWNETVEDAYAALGRDGVEFVTLDGGHEIAIASSIKVAESIEGFWKSI</sequence>
<dbReference type="InterPro" id="IPR050471">
    <property type="entry name" value="AB_hydrolase"/>
</dbReference>
<dbReference type="PRINTS" id="PR00111">
    <property type="entry name" value="ABHYDROLASE"/>
</dbReference>
<keyword evidence="4" id="KW-1185">Reference proteome</keyword>
<keyword evidence="1" id="KW-0812">Transmembrane</keyword>
<proteinExistence type="predicted"/>
<dbReference type="AlphaFoldDB" id="A0A553ICU7"/>
<gene>
    <name evidence="3" type="ORF">FHL15_001235</name>
</gene>
<reference evidence="4" key="1">
    <citation type="submission" date="2019-06" db="EMBL/GenBank/DDBJ databases">
        <title>Draft genome sequence of the griseofulvin-producing fungus Xylaria cubensis strain G536.</title>
        <authorList>
            <person name="Mead M.E."/>
            <person name="Raja H.A."/>
            <person name="Steenwyk J.L."/>
            <person name="Knowles S.L."/>
            <person name="Oberlies N.H."/>
            <person name="Rokas A."/>
        </authorList>
    </citation>
    <scope>NUCLEOTIDE SEQUENCE [LARGE SCALE GENOMIC DNA]</scope>
    <source>
        <strain evidence="4">G536</strain>
    </source>
</reference>
<evidence type="ECO:0000313" key="3">
    <source>
        <dbReference type="EMBL" id="TRX98025.1"/>
    </source>
</evidence>
<accession>A0A553ICU7</accession>
<dbReference type="Proteomes" id="UP000319160">
    <property type="component" value="Unassembled WGS sequence"/>
</dbReference>
<feature type="transmembrane region" description="Helical" evidence="1">
    <location>
        <begin position="12"/>
        <end position="34"/>
    </location>
</feature>
<evidence type="ECO:0000259" key="2">
    <source>
        <dbReference type="Pfam" id="PF00561"/>
    </source>
</evidence>
<comment type="caution">
    <text evidence="3">The sequence shown here is derived from an EMBL/GenBank/DDBJ whole genome shotgun (WGS) entry which is preliminary data.</text>
</comment>
<dbReference type="EMBL" id="VFLP01000004">
    <property type="protein sequence ID" value="TRX98025.1"/>
    <property type="molecule type" value="Genomic_DNA"/>
</dbReference>
<feature type="transmembrane region" description="Helical" evidence="1">
    <location>
        <begin position="210"/>
        <end position="232"/>
    </location>
</feature>
<dbReference type="Pfam" id="PF00561">
    <property type="entry name" value="Abhydrolase_1"/>
    <property type="match status" value="1"/>
</dbReference>
<keyword evidence="1" id="KW-0472">Membrane</keyword>
<feature type="transmembrane region" description="Helical" evidence="1">
    <location>
        <begin position="172"/>
        <end position="190"/>
    </location>
</feature>
<dbReference type="InterPro" id="IPR000073">
    <property type="entry name" value="AB_hydrolase_1"/>
</dbReference>
<keyword evidence="1" id="KW-1133">Transmembrane helix</keyword>
<organism evidence="3 4">
    <name type="scientific">Xylaria flabelliformis</name>
    <dbReference type="NCBI Taxonomy" id="2512241"/>
    <lineage>
        <taxon>Eukaryota</taxon>
        <taxon>Fungi</taxon>
        <taxon>Dikarya</taxon>
        <taxon>Ascomycota</taxon>
        <taxon>Pezizomycotina</taxon>
        <taxon>Sordariomycetes</taxon>
        <taxon>Xylariomycetidae</taxon>
        <taxon>Xylariales</taxon>
        <taxon>Xylariaceae</taxon>
        <taxon>Xylaria</taxon>
    </lineage>
</organism>
<protein>
    <recommendedName>
        <fullName evidence="2">AB hydrolase-1 domain-containing protein</fullName>
    </recommendedName>
</protein>